<dbReference type="NCBIfam" id="TIGR02209">
    <property type="entry name" value="ftsL_broad"/>
    <property type="match status" value="1"/>
</dbReference>
<reference evidence="10 11" key="1">
    <citation type="submission" date="2016-10" db="EMBL/GenBank/DDBJ databases">
        <authorList>
            <person name="de Groot N.N."/>
        </authorList>
    </citation>
    <scope>NUCLEOTIDE SEQUENCE [LARGE SCALE GENOMIC DNA]</scope>
    <source>
        <strain evidence="10 11">DSM 18438</strain>
    </source>
</reference>
<dbReference type="EMBL" id="FOLH01000002">
    <property type="protein sequence ID" value="SFC04455.1"/>
    <property type="molecule type" value="Genomic_DNA"/>
</dbReference>
<keyword evidence="8" id="KW-0997">Cell inner membrane</keyword>
<name>A0A1I1FYT6_9GAMM</name>
<dbReference type="PANTHER" id="PTHR37479:SF1">
    <property type="entry name" value="CELL DIVISION PROTEIN FTSL"/>
    <property type="match status" value="1"/>
</dbReference>
<dbReference type="AlphaFoldDB" id="A0A1I1FYT6"/>
<keyword evidence="2 8" id="KW-1003">Cell membrane</keyword>
<evidence type="ECO:0000256" key="5">
    <source>
        <dbReference type="ARBA" id="ARBA00022989"/>
    </source>
</evidence>
<dbReference type="Pfam" id="PF04999">
    <property type="entry name" value="FtsL"/>
    <property type="match status" value="1"/>
</dbReference>
<sequence>MSQLLPFRPLIREGIQLLKNTSWPVRILALVLVLLVISAHLLVQVTHEARSQQVRLQTLEGERDALQVEWGRLLLEESVLVTPVRLEQLASEHFQLRLPETSDLDIRVIQ</sequence>
<evidence type="ECO:0000256" key="6">
    <source>
        <dbReference type="ARBA" id="ARBA00023136"/>
    </source>
</evidence>
<evidence type="ECO:0000256" key="2">
    <source>
        <dbReference type="ARBA" id="ARBA00022475"/>
    </source>
</evidence>
<proteinExistence type="inferred from homology"/>
<comment type="function">
    <text evidence="8">Essential cell division protein. May link together the upstream cell division proteins, which are predominantly cytoplasmic, with the downstream cell division proteins, which are predominantly periplasmic.</text>
</comment>
<comment type="similarity">
    <text evidence="8">Belongs to the FtsL family.</text>
</comment>
<dbReference type="GO" id="GO:0043093">
    <property type="term" value="P:FtsZ-dependent cytokinesis"/>
    <property type="evidence" value="ECO:0007669"/>
    <property type="project" value="UniProtKB-UniRule"/>
</dbReference>
<keyword evidence="7 8" id="KW-0131">Cell cycle</keyword>
<dbReference type="Proteomes" id="UP000199058">
    <property type="component" value="Unassembled WGS sequence"/>
</dbReference>
<dbReference type="GO" id="GO:0005886">
    <property type="term" value="C:plasma membrane"/>
    <property type="evidence" value="ECO:0007669"/>
    <property type="project" value="UniProtKB-SubCell"/>
</dbReference>
<keyword evidence="6 8" id="KW-0472">Membrane</keyword>
<evidence type="ECO:0000313" key="10">
    <source>
        <dbReference type="EMBL" id="SFC04455.1"/>
    </source>
</evidence>
<comment type="subcellular location">
    <subcellularLocation>
        <location evidence="8">Cell inner membrane</location>
        <topology evidence="8">Single-pass type II membrane protein</topology>
    </subcellularLocation>
    <subcellularLocation>
        <location evidence="1">Cell membrane</location>
        <topology evidence="1">Single-pass type II membrane protein</topology>
    </subcellularLocation>
    <text evidence="8">Localizes to the division septum where it forms a ring structure.</text>
</comment>
<dbReference type="PANTHER" id="PTHR37479">
    <property type="entry name" value="CELL DIVISION PROTEIN FTSL"/>
    <property type="match status" value="1"/>
</dbReference>
<evidence type="ECO:0000256" key="8">
    <source>
        <dbReference type="HAMAP-Rule" id="MF_00910"/>
    </source>
</evidence>
<organism evidence="10 11">
    <name type="scientific">Marinospirillum celere</name>
    <dbReference type="NCBI Taxonomy" id="1122252"/>
    <lineage>
        <taxon>Bacteria</taxon>
        <taxon>Pseudomonadati</taxon>
        <taxon>Pseudomonadota</taxon>
        <taxon>Gammaproteobacteria</taxon>
        <taxon>Oceanospirillales</taxon>
        <taxon>Oceanospirillaceae</taxon>
        <taxon>Marinospirillum</taxon>
    </lineage>
</organism>
<keyword evidence="3 8" id="KW-0132">Cell division</keyword>
<keyword evidence="4 8" id="KW-0812">Transmembrane</keyword>
<evidence type="ECO:0000256" key="9">
    <source>
        <dbReference type="NCBIfam" id="TIGR02209"/>
    </source>
</evidence>
<comment type="subunit">
    <text evidence="8">Part of a complex composed of FtsB, FtsL and FtsQ.</text>
</comment>
<gene>
    <name evidence="8" type="primary">ftsL</name>
    <name evidence="10" type="ORF">SAMN05660443_1293</name>
</gene>
<evidence type="ECO:0000313" key="11">
    <source>
        <dbReference type="Proteomes" id="UP000199058"/>
    </source>
</evidence>
<dbReference type="HAMAP" id="MF_00910">
    <property type="entry name" value="FtsL"/>
    <property type="match status" value="1"/>
</dbReference>
<evidence type="ECO:0000256" key="4">
    <source>
        <dbReference type="ARBA" id="ARBA00022692"/>
    </source>
</evidence>
<dbReference type="STRING" id="1122252.SAMN05660443_1293"/>
<evidence type="ECO:0000256" key="1">
    <source>
        <dbReference type="ARBA" id="ARBA00004401"/>
    </source>
</evidence>
<accession>A0A1I1FYT6</accession>
<keyword evidence="11" id="KW-1185">Reference proteome</keyword>
<dbReference type="InterPro" id="IPR011922">
    <property type="entry name" value="Cell_div_FtsL"/>
</dbReference>
<dbReference type="RefSeq" id="WP_177203491.1">
    <property type="nucleotide sequence ID" value="NZ_FOLH01000002.1"/>
</dbReference>
<protein>
    <recommendedName>
        <fullName evidence="8 9">Cell division protein FtsL</fullName>
    </recommendedName>
</protein>
<evidence type="ECO:0000256" key="3">
    <source>
        <dbReference type="ARBA" id="ARBA00022618"/>
    </source>
</evidence>
<feature type="transmembrane region" description="Helical" evidence="8">
    <location>
        <begin position="23"/>
        <end position="43"/>
    </location>
</feature>
<evidence type="ECO:0000256" key="7">
    <source>
        <dbReference type="ARBA" id="ARBA00023306"/>
    </source>
</evidence>
<keyword evidence="5 8" id="KW-1133">Transmembrane helix</keyword>
<dbReference type="GO" id="GO:0032153">
    <property type="term" value="C:cell division site"/>
    <property type="evidence" value="ECO:0007669"/>
    <property type="project" value="UniProtKB-UniRule"/>
</dbReference>